<evidence type="ECO:0000313" key="11">
    <source>
        <dbReference type="EMBL" id="TNN21157.1"/>
    </source>
</evidence>
<dbReference type="InterPro" id="IPR036322">
    <property type="entry name" value="WD40_repeat_dom_sf"/>
</dbReference>
<keyword evidence="11" id="KW-0282">Flagellum</keyword>
<dbReference type="OrthoDB" id="6248742at2759"/>
<evidence type="ECO:0000256" key="5">
    <source>
        <dbReference type="ARBA" id="ARBA00023054"/>
    </source>
</evidence>
<reference evidence="11 12" key="1">
    <citation type="submission" date="2019-03" db="EMBL/GenBank/DDBJ databases">
        <title>An improved genome assembly of the fluke Schistosoma japonicum.</title>
        <authorList>
            <person name="Hu W."/>
            <person name="Luo F."/>
            <person name="Yin M."/>
            <person name="Mo X."/>
            <person name="Sun C."/>
            <person name="Wu Q."/>
            <person name="Zhu B."/>
            <person name="Xiang M."/>
            <person name="Wang J."/>
            <person name="Wang Y."/>
            <person name="Zhang T."/>
            <person name="Xu B."/>
            <person name="Zheng H."/>
            <person name="Feng Z."/>
        </authorList>
    </citation>
    <scope>NUCLEOTIDE SEQUENCE [LARGE SCALE GENOMIC DNA]</scope>
    <source>
        <strain evidence="11">HuSjv2</strain>
        <tissue evidence="11">Worms</tissue>
    </source>
</reference>
<evidence type="ECO:0000256" key="2">
    <source>
        <dbReference type="ARBA" id="ARBA00022490"/>
    </source>
</evidence>
<keyword evidence="7" id="KW-0966">Cell projection</keyword>
<dbReference type="SUPFAM" id="SSF69322">
    <property type="entry name" value="Tricorn protease domain 2"/>
    <property type="match status" value="1"/>
</dbReference>
<feature type="non-terminal residue" evidence="11">
    <location>
        <position position="1053"/>
    </location>
</feature>
<keyword evidence="11" id="KW-0969">Cilium</keyword>
<evidence type="ECO:0000256" key="9">
    <source>
        <dbReference type="ARBA" id="ARBA00023662"/>
    </source>
</evidence>
<dbReference type="PANTHER" id="PTHR14885">
    <property type="entry name" value="CILIA- AND FLAGELLA-ASSOCIATED PROTEIN 43-RELATED"/>
    <property type="match status" value="1"/>
</dbReference>
<dbReference type="GO" id="GO:0003341">
    <property type="term" value="P:cilium movement"/>
    <property type="evidence" value="ECO:0007669"/>
    <property type="project" value="UniProtKB-ARBA"/>
</dbReference>
<dbReference type="GO" id="GO:0060271">
    <property type="term" value="P:cilium assembly"/>
    <property type="evidence" value="ECO:0007669"/>
    <property type="project" value="TreeGrafter"/>
</dbReference>
<keyword evidence="3" id="KW-0853">WD repeat</keyword>
<evidence type="ECO:0000256" key="6">
    <source>
        <dbReference type="ARBA" id="ARBA00023212"/>
    </source>
</evidence>
<keyword evidence="12" id="KW-1185">Reference proteome</keyword>
<name>A0A4Z2DXI2_SCHJA</name>
<dbReference type="Proteomes" id="UP000311919">
    <property type="component" value="Unassembled WGS sequence"/>
</dbReference>
<evidence type="ECO:0000256" key="10">
    <source>
        <dbReference type="SAM" id="MobiDB-lite"/>
    </source>
</evidence>
<dbReference type="Pfam" id="PF25828">
    <property type="entry name" value="CC_Cfap43"/>
    <property type="match status" value="1"/>
</dbReference>
<dbReference type="STRING" id="6182.A0A4Z2DXI2"/>
<evidence type="ECO:0000256" key="7">
    <source>
        <dbReference type="ARBA" id="ARBA00023273"/>
    </source>
</evidence>
<evidence type="ECO:0000313" key="12">
    <source>
        <dbReference type="Proteomes" id="UP000311919"/>
    </source>
</evidence>
<evidence type="ECO:0000256" key="4">
    <source>
        <dbReference type="ARBA" id="ARBA00022737"/>
    </source>
</evidence>
<comment type="subcellular location">
    <subcellularLocation>
        <location evidence="1">Cytoplasm</location>
        <location evidence="1">Cytoskeleton</location>
        <location evidence="1">Cilium axoneme</location>
    </subcellularLocation>
</comment>
<keyword evidence="4" id="KW-0677">Repeat</keyword>
<dbReference type="AlphaFoldDB" id="A0A4Z2DXI2"/>
<keyword evidence="5" id="KW-0175">Coiled coil</keyword>
<feature type="region of interest" description="Disordered" evidence="10">
    <location>
        <begin position="1026"/>
        <end position="1053"/>
    </location>
</feature>
<sequence length="1053" mass="119391">MKFYDILTNEVEIFQLPTNYTTVLSIHPLEPYFSITEKCNMNPKVYIYSYPQKTKYILKDPAKLEIQHSTFSCNTYYATVSGIPDFILSIWEFRSGELLCKTNLNGLRLTTFSFCSTDWHYLLGTDHRCIHVWQIETCNQMNSIQSNSMILPEYTVNIGLYYGLNNTGFSEDATNIQHGTRFDPKLTESAITGVSESKKEEFDSYMDTCIRLNCVSQAWTNSKLAFIGCEGGQLLLFDPINMNMKILLNPASHCVFPKDGETIESTPEKIAGSCDSDLTACSFAKSKIETINTLEGCLTYLLYTMYGLLAGGSDGILRLLILDNTETTGNKQGDHLSVRKNGTSSLKMNENLSNTVIKNCINLYEYKHLITNDKYYWAKSITGLSIASSYERTAVSSRLGHLNVFTLHDPRQFTFSPDVEISTNCDPYVGMGLITTETSVVCVTARNIGIINCWDCKTGRLLSSLFLNDVCYCMKVSPILPLAVAGMRSGNVVFIDCSVCTSPRIINMVRLYRKPLTHISFDPDGEFLTTVIDDGPNILMSALPTRSFEPVGYVSFTGRVHSLSMIRSRDSMKTFVLLAVGKDTNKTADAVYQYEIPNDIINDNAAHYVDNYRKLNEEKIKLIKLNFNRPKIGVCYWPPNDVYESTSPLLIAADFKHHALEIFIVNESHKQQRQSHIYTEDIYNILQETENIKFTRVPGTNLLLAHCMDGLIHMININETVSLQYSISIHESNSRGVIAAEFCKELNSLITCGGDGLLARIKLSEDIIMKFTYSPFTISNSLPEQLARLKEMTDYKKDQNQSHLNVSYSQESNILLSASRRSSPESSLPNQPLPVNECEDIDLKVFSHFKTDTDSDAITWIELCQHNVEASEDLLYTETKMNMLNELTEIKNTVNAMVSENESLPEIQRISRLEFELDTDEQNVILEETKATVNQLRKEINLGNLAKQFIWKAIKTQCWDEMSVKGRWLKAFNLPIKVSNYPLKNLSHDEKQLINTVVARIKIIRETTKEKDALSSHLFQQNVIKKTSQEQKEEVDEEEEQEQSINRVLAGST</sequence>
<keyword evidence="6" id="KW-0206">Cytoskeleton</keyword>
<dbReference type="GO" id="GO:0005930">
    <property type="term" value="C:axoneme"/>
    <property type="evidence" value="ECO:0007669"/>
    <property type="project" value="UniProtKB-SubCell"/>
</dbReference>
<feature type="compositionally biased region" description="Acidic residues" evidence="10">
    <location>
        <begin position="1033"/>
        <end position="1042"/>
    </location>
</feature>
<proteinExistence type="inferred from homology"/>
<accession>A0A4Z2DXI2</accession>
<keyword evidence="2" id="KW-0963">Cytoplasm</keyword>
<evidence type="ECO:0000256" key="3">
    <source>
        <dbReference type="ARBA" id="ARBA00022574"/>
    </source>
</evidence>
<gene>
    <name evidence="11" type="ORF">EWB00_010917</name>
</gene>
<protein>
    <recommendedName>
        <fullName evidence="9">Cilia- and flagella-associated protein 43</fullName>
    </recommendedName>
</protein>
<dbReference type="InterPro" id="IPR015943">
    <property type="entry name" value="WD40/YVTN_repeat-like_dom_sf"/>
</dbReference>
<dbReference type="EMBL" id="SKCS01000009">
    <property type="protein sequence ID" value="TNN21157.1"/>
    <property type="molecule type" value="Genomic_DNA"/>
</dbReference>
<dbReference type="SUPFAM" id="SSF50978">
    <property type="entry name" value="WD40 repeat-like"/>
    <property type="match status" value="1"/>
</dbReference>
<evidence type="ECO:0000256" key="1">
    <source>
        <dbReference type="ARBA" id="ARBA00004430"/>
    </source>
</evidence>
<evidence type="ECO:0000256" key="8">
    <source>
        <dbReference type="ARBA" id="ARBA00023605"/>
    </source>
</evidence>
<dbReference type="PANTHER" id="PTHR14885:SF1">
    <property type="entry name" value="CILIA- AND FLAGELLA-ASSOCIATED PROTEIN 43"/>
    <property type="match status" value="1"/>
</dbReference>
<organism evidence="11 12">
    <name type="scientific">Schistosoma japonicum</name>
    <name type="common">Blood fluke</name>
    <dbReference type="NCBI Taxonomy" id="6182"/>
    <lineage>
        <taxon>Eukaryota</taxon>
        <taxon>Metazoa</taxon>
        <taxon>Spiralia</taxon>
        <taxon>Lophotrochozoa</taxon>
        <taxon>Platyhelminthes</taxon>
        <taxon>Trematoda</taxon>
        <taxon>Digenea</taxon>
        <taxon>Strigeidida</taxon>
        <taxon>Schistosomatoidea</taxon>
        <taxon>Schistosomatidae</taxon>
        <taxon>Schistosoma</taxon>
    </lineage>
</organism>
<comment type="caution">
    <text evidence="11">The sequence shown here is derived from an EMBL/GenBank/DDBJ whole genome shotgun (WGS) entry which is preliminary data.</text>
</comment>
<dbReference type="Gene3D" id="2.130.10.10">
    <property type="entry name" value="YVTN repeat-like/Quinoprotein amine dehydrogenase"/>
    <property type="match status" value="2"/>
</dbReference>
<comment type="similarity">
    <text evidence="8">Belongs to the CFAP43 family.</text>
</comment>